<evidence type="ECO:0000313" key="8">
    <source>
        <dbReference type="EMBL" id="CAE0774957.1"/>
    </source>
</evidence>
<keyword evidence="3 5" id="KW-1133">Transmembrane helix</keyword>
<dbReference type="GO" id="GO:0012505">
    <property type="term" value="C:endomembrane system"/>
    <property type="evidence" value="ECO:0007669"/>
    <property type="project" value="UniProtKB-SubCell"/>
</dbReference>
<feature type="domain" description="CWH43-like N-terminal" evidence="7">
    <location>
        <begin position="5"/>
        <end position="277"/>
    </location>
</feature>
<feature type="transmembrane region" description="Helical" evidence="5">
    <location>
        <begin position="175"/>
        <end position="197"/>
    </location>
</feature>
<evidence type="ECO:0000256" key="5">
    <source>
        <dbReference type="SAM" id="Phobius"/>
    </source>
</evidence>
<dbReference type="PANTHER" id="PTHR21324">
    <property type="entry name" value="FASTING-INDUCIBLE INTEGRAL MEMBRANE PROTEIN TM6P1-RELATED"/>
    <property type="match status" value="1"/>
</dbReference>
<evidence type="ECO:0000256" key="6">
    <source>
        <dbReference type="SAM" id="SignalP"/>
    </source>
</evidence>
<dbReference type="InterPro" id="IPR050911">
    <property type="entry name" value="DRAM/TMEM150_Autophagy_Mod"/>
</dbReference>
<sequence>MRCLRWLPLFGVGLWAVVLLTVEIIAQTDDRYKGGIALPYISDTGAIPPGYYVFSIGGSSATALLFAQQLFLSPRYISAISSTNSLAASSRCLKGWWYTACALACVAAVALILVTWFDTYDSEDVHFYSAATFFLLTAIALTVFTVCSTAIYFAKPRPLQSNTQPPKTTTPSMATLWPLKLAMTAIFWISVIIYLPIGSVVACESQRLPLDSDYCARNEDFCEDMALPEGDDAGGSCEEPPCTKLWDYSDCPGTTLMSTISQLVSVVMLIGYQATFISENTALFHAEQAMGSRAIVTV</sequence>
<keyword evidence="2 5" id="KW-0812">Transmembrane</keyword>
<reference evidence="8" key="1">
    <citation type="submission" date="2021-01" db="EMBL/GenBank/DDBJ databases">
        <authorList>
            <person name="Corre E."/>
            <person name="Pelletier E."/>
            <person name="Niang G."/>
            <person name="Scheremetjew M."/>
            <person name="Finn R."/>
            <person name="Kale V."/>
            <person name="Holt S."/>
            <person name="Cochrane G."/>
            <person name="Meng A."/>
            <person name="Brown T."/>
            <person name="Cohen L."/>
        </authorList>
    </citation>
    <scope>NUCLEOTIDE SEQUENCE</scope>
    <source>
        <strain evidence="8">CCMP645</strain>
    </source>
</reference>
<dbReference type="Pfam" id="PF10277">
    <property type="entry name" value="Frag1"/>
    <property type="match status" value="1"/>
</dbReference>
<evidence type="ECO:0000259" key="7">
    <source>
        <dbReference type="Pfam" id="PF10277"/>
    </source>
</evidence>
<organism evidence="8">
    <name type="scientific">Chrysotila carterae</name>
    <name type="common">Marine alga</name>
    <name type="synonym">Syracosphaera carterae</name>
    <dbReference type="NCBI Taxonomy" id="13221"/>
    <lineage>
        <taxon>Eukaryota</taxon>
        <taxon>Haptista</taxon>
        <taxon>Haptophyta</taxon>
        <taxon>Prymnesiophyceae</taxon>
        <taxon>Isochrysidales</taxon>
        <taxon>Isochrysidaceae</taxon>
        <taxon>Chrysotila</taxon>
    </lineage>
</organism>
<keyword evidence="4 5" id="KW-0472">Membrane</keyword>
<gene>
    <name evidence="8" type="ORF">PCAR00345_LOCUS27591</name>
</gene>
<accession>A0A7S4BSD1</accession>
<feature type="transmembrane region" description="Helical" evidence="5">
    <location>
        <begin position="95"/>
        <end position="117"/>
    </location>
</feature>
<feature type="transmembrane region" description="Helical" evidence="5">
    <location>
        <begin position="50"/>
        <end position="74"/>
    </location>
</feature>
<dbReference type="AlphaFoldDB" id="A0A7S4BSD1"/>
<proteinExistence type="predicted"/>
<dbReference type="PANTHER" id="PTHR21324:SF2">
    <property type="entry name" value="EG:22E5.9 PROTEIN"/>
    <property type="match status" value="1"/>
</dbReference>
<protein>
    <recommendedName>
        <fullName evidence="7">CWH43-like N-terminal domain-containing protein</fullName>
    </recommendedName>
</protein>
<feature type="chain" id="PRO_5031504249" description="CWH43-like N-terminal domain-containing protein" evidence="6">
    <location>
        <begin position="27"/>
        <end position="298"/>
    </location>
</feature>
<name>A0A7S4BSD1_CHRCT</name>
<feature type="transmembrane region" description="Helical" evidence="5">
    <location>
        <begin position="129"/>
        <end position="154"/>
    </location>
</feature>
<dbReference type="EMBL" id="HBIZ01043165">
    <property type="protein sequence ID" value="CAE0774957.1"/>
    <property type="molecule type" value="Transcribed_RNA"/>
</dbReference>
<evidence type="ECO:0000256" key="2">
    <source>
        <dbReference type="ARBA" id="ARBA00022692"/>
    </source>
</evidence>
<evidence type="ECO:0000256" key="3">
    <source>
        <dbReference type="ARBA" id="ARBA00022989"/>
    </source>
</evidence>
<dbReference type="InterPro" id="IPR019402">
    <property type="entry name" value="CWH43_N"/>
</dbReference>
<feature type="signal peptide" evidence="6">
    <location>
        <begin position="1"/>
        <end position="26"/>
    </location>
</feature>
<comment type="subcellular location">
    <subcellularLocation>
        <location evidence="1">Endomembrane system</location>
        <topology evidence="1">Multi-pass membrane protein</topology>
    </subcellularLocation>
</comment>
<keyword evidence="6" id="KW-0732">Signal</keyword>
<evidence type="ECO:0000256" key="4">
    <source>
        <dbReference type="ARBA" id="ARBA00023136"/>
    </source>
</evidence>
<evidence type="ECO:0000256" key="1">
    <source>
        <dbReference type="ARBA" id="ARBA00004127"/>
    </source>
</evidence>